<reference evidence="3 4" key="1">
    <citation type="journal article" date="1998" name="Science">
        <title>Genome sequence of the nematode C. elegans: a platform for investigating biology.</title>
        <authorList>
            <consortium name="The C. elegans sequencing consortium"/>
            <person name="Sulson J.E."/>
            <person name="Waterston R."/>
        </authorList>
    </citation>
    <scope>NUCLEOTIDE SEQUENCE [LARGE SCALE GENOMIC DNA]</scope>
    <source>
        <strain evidence="3 4">Bristol N2</strain>
    </source>
</reference>
<evidence type="ECO:0000256" key="1">
    <source>
        <dbReference type="SAM" id="MobiDB-lite"/>
    </source>
</evidence>
<keyword evidence="2" id="KW-0812">Transmembrane</keyword>
<keyword evidence="4" id="KW-1185">Reference proteome</keyword>
<name>D1YSH2_CAEEL</name>
<dbReference type="AlphaFoldDB" id="D1YSH2"/>
<keyword evidence="2" id="KW-0472">Membrane</keyword>
<accession>D1YSH2</accession>
<dbReference type="Proteomes" id="UP000001940">
    <property type="component" value="Chromosome V"/>
</dbReference>
<dbReference type="EMBL" id="BX284605">
    <property type="protein sequence ID" value="CCD64096.1"/>
    <property type="molecule type" value="Genomic_DNA"/>
</dbReference>
<evidence type="ECO:0000313" key="3">
    <source>
        <dbReference type="EMBL" id="CCD64096.1"/>
    </source>
</evidence>
<protein>
    <submittedName>
        <fullName evidence="3">Uncharacterized protein</fullName>
    </submittedName>
</protein>
<keyword evidence="2" id="KW-1133">Transmembrane helix</keyword>
<gene>
    <name evidence="3" type="ORF">CELE_F41E6.1</name>
    <name evidence="3 5" type="ORF">F41E6.1</name>
</gene>
<proteinExistence type="predicted"/>
<dbReference type="CTD" id="185617"/>
<dbReference type="WormBase" id="F41E6.1">
    <property type="protein sequence ID" value="CE44405"/>
    <property type="gene ID" value="WBGene00018284"/>
</dbReference>
<dbReference type="PaxDb" id="6239-F41E6.1"/>
<dbReference type="RefSeq" id="NP_505225.2">
    <property type="nucleotide sequence ID" value="NM_072824.2"/>
</dbReference>
<evidence type="ECO:0000313" key="5">
    <source>
        <dbReference type="WormBase" id="F41E6.1"/>
    </source>
</evidence>
<evidence type="ECO:0000313" key="4">
    <source>
        <dbReference type="Proteomes" id="UP000001940"/>
    </source>
</evidence>
<dbReference type="GeneID" id="185617"/>
<sequence length="94" mass="10763">MHDAIYLIFIQNFVLGLFITGSMLVQCAGGKKKKGNRRMDDDDADEKITPDSRKPVTLDKKTCNVDDEGYIVNEKDNDSLRTLRYLDHFKPPQT</sequence>
<dbReference type="Bgee" id="WBGene00018284">
    <property type="expression patterns" value="Expressed in larva and 2 other cell types or tissues"/>
</dbReference>
<dbReference type="KEGG" id="cel:CELE_F41E6.1"/>
<feature type="transmembrane region" description="Helical" evidence="2">
    <location>
        <begin position="6"/>
        <end position="29"/>
    </location>
</feature>
<dbReference type="HOGENOM" id="CLU_2388210_0_0_1"/>
<feature type="region of interest" description="Disordered" evidence="1">
    <location>
        <begin position="29"/>
        <end position="56"/>
    </location>
</feature>
<evidence type="ECO:0000256" key="2">
    <source>
        <dbReference type="SAM" id="Phobius"/>
    </source>
</evidence>
<organism evidence="3 4">
    <name type="scientific">Caenorhabditis elegans</name>
    <dbReference type="NCBI Taxonomy" id="6239"/>
    <lineage>
        <taxon>Eukaryota</taxon>
        <taxon>Metazoa</taxon>
        <taxon>Ecdysozoa</taxon>
        <taxon>Nematoda</taxon>
        <taxon>Chromadorea</taxon>
        <taxon>Rhabditida</taxon>
        <taxon>Rhabditina</taxon>
        <taxon>Rhabditomorpha</taxon>
        <taxon>Rhabditoidea</taxon>
        <taxon>Rhabditidae</taxon>
        <taxon>Peloderinae</taxon>
        <taxon>Caenorhabditis</taxon>
    </lineage>
</organism>
<dbReference type="AGR" id="WB:WBGene00018284"/>
<dbReference type="InParanoid" id="D1YSH2"/>
<feature type="compositionally biased region" description="Basic and acidic residues" evidence="1">
    <location>
        <begin position="46"/>
        <end position="56"/>
    </location>
</feature>